<evidence type="ECO:0000256" key="2">
    <source>
        <dbReference type="ARBA" id="ARBA00022771"/>
    </source>
</evidence>
<dbReference type="SUPFAM" id="SSF144232">
    <property type="entry name" value="HIT/MYND zinc finger-like"/>
    <property type="match status" value="1"/>
</dbReference>
<evidence type="ECO:0000313" key="8">
    <source>
        <dbReference type="Proteomes" id="UP001527925"/>
    </source>
</evidence>
<feature type="domain" description="SET" evidence="5">
    <location>
        <begin position="19"/>
        <end position="290"/>
    </location>
</feature>
<dbReference type="EMBL" id="JADGIZ020000006">
    <property type="protein sequence ID" value="KAL2918562.1"/>
    <property type="molecule type" value="Genomic_DNA"/>
</dbReference>
<dbReference type="Proteomes" id="UP001527925">
    <property type="component" value="Unassembled WGS sequence"/>
</dbReference>
<evidence type="ECO:0000313" key="7">
    <source>
        <dbReference type="EMBL" id="KAL2918562.1"/>
    </source>
</evidence>
<dbReference type="InterPro" id="IPR002893">
    <property type="entry name" value="Znf_MYND"/>
</dbReference>
<dbReference type="PROSITE" id="PS01360">
    <property type="entry name" value="ZF_MYND_1"/>
    <property type="match status" value="1"/>
</dbReference>
<evidence type="ECO:0000256" key="1">
    <source>
        <dbReference type="ARBA" id="ARBA00022723"/>
    </source>
</evidence>
<organism evidence="7 8">
    <name type="scientific">Polyrhizophydium stewartii</name>
    <dbReference type="NCBI Taxonomy" id="2732419"/>
    <lineage>
        <taxon>Eukaryota</taxon>
        <taxon>Fungi</taxon>
        <taxon>Fungi incertae sedis</taxon>
        <taxon>Chytridiomycota</taxon>
        <taxon>Chytridiomycota incertae sedis</taxon>
        <taxon>Chytridiomycetes</taxon>
        <taxon>Rhizophydiales</taxon>
        <taxon>Rhizophydiales incertae sedis</taxon>
        <taxon>Polyrhizophydium</taxon>
    </lineage>
</organism>
<keyword evidence="1" id="KW-0479">Metal-binding</keyword>
<name>A0ABR4NGA0_9FUNG</name>
<dbReference type="InterPro" id="IPR001214">
    <property type="entry name" value="SET_dom"/>
</dbReference>
<dbReference type="Gene3D" id="1.25.40.10">
    <property type="entry name" value="Tetratricopeptide repeat domain"/>
    <property type="match status" value="1"/>
</dbReference>
<dbReference type="Pfam" id="PF01753">
    <property type="entry name" value="zf-MYND"/>
    <property type="match status" value="1"/>
</dbReference>
<keyword evidence="8" id="KW-1185">Reference proteome</keyword>
<dbReference type="Gene3D" id="1.10.220.160">
    <property type="match status" value="1"/>
</dbReference>
<sequence>MDGGGDGVSEPLLAAALGPAVRLEASPTAHRRVVAARQLPPGTAVLRERPLAATAASTASCGRCLATPLQPQVTALRRCSACRAVAYCSVECQRADWAAGHRGACAALRRLAPAAAADASIVNQLLMLAAVVQALESDTDPHPALVGAESPYASLSPDSLRRAQCAAFRSLLSHTADMDALTRTHLSKAISLASGTPALPSAGEALEHLGRFRCNNFEIALPDDLAPVGEATLPLASLFNHSCWPNCVAIFDYPPLDLASAAGLGCLPPCVSIRTIRAVAPGEELCIAYMDAIHHREHRRSLLSSKYSFWCECPRCQAEKREPLVNGFSARDMPLSASEAESFGWSVFQWFKGHLSTACDEYDEMRRNMLAGTDKDPRGREEMAAYTSIAALQHSSRHFGDALDSQSWRPAARFGMHVLGVYLLVYPRFQPIASVHALQVAKALWNAGRAELASELLEIVVTSVRISHGETAGSGMLRESKALLEMAGEELGG</sequence>
<proteinExistence type="predicted"/>
<dbReference type="SUPFAM" id="SSF82199">
    <property type="entry name" value="SET domain"/>
    <property type="match status" value="1"/>
</dbReference>
<keyword evidence="2 4" id="KW-0863">Zinc-finger</keyword>
<dbReference type="Gene3D" id="2.170.270.10">
    <property type="entry name" value="SET domain"/>
    <property type="match status" value="1"/>
</dbReference>
<evidence type="ECO:0000259" key="6">
    <source>
        <dbReference type="PROSITE" id="PS50865"/>
    </source>
</evidence>
<dbReference type="PANTHER" id="PTHR12197">
    <property type="entry name" value="HISTONE-LYSINE N-METHYLTRANSFERASE SMYD"/>
    <property type="match status" value="1"/>
</dbReference>
<evidence type="ECO:0008006" key="9">
    <source>
        <dbReference type="Google" id="ProtNLM"/>
    </source>
</evidence>
<dbReference type="PROSITE" id="PS50280">
    <property type="entry name" value="SET"/>
    <property type="match status" value="1"/>
</dbReference>
<dbReference type="Gene3D" id="6.10.140.2220">
    <property type="match status" value="1"/>
</dbReference>
<reference evidence="7 8" key="1">
    <citation type="submission" date="2023-09" db="EMBL/GenBank/DDBJ databases">
        <title>Pangenome analysis of Batrachochytrium dendrobatidis and related Chytrids.</title>
        <authorList>
            <person name="Yacoub M.N."/>
            <person name="Stajich J.E."/>
            <person name="James T.Y."/>
        </authorList>
    </citation>
    <scope>NUCLEOTIDE SEQUENCE [LARGE SCALE GENOMIC DNA]</scope>
    <source>
        <strain evidence="7 8">JEL0888</strain>
    </source>
</reference>
<dbReference type="InterPro" id="IPR050869">
    <property type="entry name" value="H3K4_H4K5_MeTrfase"/>
</dbReference>
<keyword evidence="3" id="KW-0862">Zinc</keyword>
<evidence type="ECO:0000256" key="4">
    <source>
        <dbReference type="PROSITE-ProRule" id="PRU00134"/>
    </source>
</evidence>
<evidence type="ECO:0000256" key="3">
    <source>
        <dbReference type="ARBA" id="ARBA00022833"/>
    </source>
</evidence>
<accession>A0ABR4NGA0</accession>
<dbReference type="InterPro" id="IPR046341">
    <property type="entry name" value="SET_dom_sf"/>
</dbReference>
<dbReference type="PANTHER" id="PTHR12197:SF251">
    <property type="entry name" value="EG:BACR7C10.4 PROTEIN"/>
    <property type="match status" value="1"/>
</dbReference>
<gene>
    <name evidence="7" type="ORF">HK105_201963</name>
</gene>
<dbReference type="Pfam" id="PF00856">
    <property type="entry name" value="SET"/>
    <property type="match status" value="1"/>
</dbReference>
<comment type="caution">
    <text evidence="7">The sequence shown here is derived from an EMBL/GenBank/DDBJ whole genome shotgun (WGS) entry which is preliminary data.</text>
</comment>
<protein>
    <recommendedName>
        <fullName evidence="9">SET domain-containing protein</fullName>
    </recommendedName>
</protein>
<dbReference type="InterPro" id="IPR011990">
    <property type="entry name" value="TPR-like_helical_dom_sf"/>
</dbReference>
<feature type="domain" description="MYND-type" evidence="6">
    <location>
        <begin position="61"/>
        <end position="105"/>
    </location>
</feature>
<evidence type="ECO:0000259" key="5">
    <source>
        <dbReference type="PROSITE" id="PS50280"/>
    </source>
</evidence>
<dbReference type="PROSITE" id="PS50865">
    <property type="entry name" value="ZF_MYND_2"/>
    <property type="match status" value="1"/>
</dbReference>